<dbReference type="AlphaFoldDB" id="A0A914P7X6"/>
<dbReference type="Proteomes" id="UP000887578">
    <property type="component" value="Unplaced"/>
</dbReference>
<evidence type="ECO:0000313" key="2">
    <source>
        <dbReference type="WBParaSite" id="PDA_v2.g1412.t1"/>
    </source>
</evidence>
<evidence type="ECO:0000313" key="1">
    <source>
        <dbReference type="Proteomes" id="UP000887578"/>
    </source>
</evidence>
<name>A0A914P7X6_9BILA</name>
<proteinExistence type="predicted"/>
<dbReference type="WBParaSite" id="PDA_v2.g1412.t1">
    <property type="protein sequence ID" value="PDA_v2.g1412.t1"/>
    <property type="gene ID" value="PDA_v2.g1412"/>
</dbReference>
<reference evidence="2" key="1">
    <citation type="submission" date="2022-11" db="UniProtKB">
        <authorList>
            <consortium name="WormBaseParasite"/>
        </authorList>
    </citation>
    <scope>IDENTIFICATION</scope>
</reference>
<keyword evidence="1" id="KW-1185">Reference proteome</keyword>
<sequence length="74" mass="8714">MFVERIFHHRLAVEEIPVNDLMKYAENQAYNTTPDYDDEAVNQAVEMPLQIIPPIRLQLQNQHFINPKLFGNPH</sequence>
<protein>
    <submittedName>
        <fullName evidence="2">Uncharacterized protein</fullName>
    </submittedName>
</protein>
<accession>A0A914P7X6</accession>
<organism evidence="1 2">
    <name type="scientific">Panagrolaimus davidi</name>
    <dbReference type="NCBI Taxonomy" id="227884"/>
    <lineage>
        <taxon>Eukaryota</taxon>
        <taxon>Metazoa</taxon>
        <taxon>Ecdysozoa</taxon>
        <taxon>Nematoda</taxon>
        <taxon>Chromadorea</taxon>
        <taxon>Rhabditida</taxon>
        <taxon>Tylenchina</taxon>
        <taxon>Panagrolaimomorpha</taxon>
        <taxon>Panagrolaimoidea</taxon>
        <taxon>Panagrolaimidae</taxon>
        <taxon>Panagrolaimus</taxon>
    </lineage>
</organism>